<evidence type="ECO:0000256" key="1">
    <source>
        <dbReference type="SAM" id="MobiDB-lite"/>
    </source>
</evidence>
<comment type="caution">
    <text evidence="2">The sequence shown here is derived from an EMBL/GenBank/DDBJ whole genome shotgun (WGS) entry which is preliminary data.</text>
</comment>
<evidence type="ECO:0000313" key="3">
    <source>
        <dbReference type="Proteomes" id="UP001303760"/>
    </source>
</evidence>
<dbReference type="PANTHER" id="PTHR38792">
    <property type="entry name" value="BNR/ASP-BOX REPEAT DOMAIN PROTEIN (AFU_ORTHOLOGUE AFUA_7G06430)-RELATED"/>
    <property type="match status" value="1"/>
</dbReference>
<gene>
    <name evidence="2" type="ORF">C8A03DRAFT_38403</name>
</gene>
<accession>A0AAN7HAI1</accession>
<dbReference type="Proteomes" id="UP001303760">
    <property type="component" value="Unassembled WGS sequence"/>
</dbReference>
<feature type="compositionally biased region" description="Low complexity" evidence="1">
    <location>
        <begin position="378"/>
        <end position="389"/>
    </location>
</feature>
<protein>
    <submittedName>
        <fullName evidence="2">Sialidase</fullName>
    </submittedName>
</protein>
<name>A0AAN7HAI1_9PEZI</name>
<keyword evidence="3" id="KW-1185">Reference proteome</keyword>
<reference evidence="2" key="2">
    <citation type="submission" date="2023-05" db="EMBL/GenBank/DDBJ databases">
        <authorList>
            <consortium name="Lawrence Berkeley National Laboratory"/>
            <person name="Steindorff A."/>
            <person name="Hensen N."/>
            <person name="Bonometti L."/>
            <person name="Westerberg I."/>
            <person name="Brannstrom I.O."/>
            <person name="Guillou S."/>
            <person name="Cros-Aarteil S."/>
            <person name="Calhoun S."/>
            <person name="Haridas S."/>
            <person name="Kuo A."/>
            <person name="Mondo S."/>
            <person name="Pangilinan J."/>
            <person name="Riley R."/>
            <person name="Labutti K."/>
            <person name="Andreopoulos B."/>
            <person name="Lipzen A."/>
            <person name="Chen C."/>
            <person name="Yanf M."/>
            <person name="Daum C."/>
            <person name="Ng V."/>
            <person name="Clum A."/>
            <person name="Ohm R."/>
            <person name="Martin F."/>
            <person name="Silar P."/>
            <person name="Natvig D."/>
            <person name="Lalanne C."/>
            <person name="Gautier V."/>
            <person name="Ament-Velasquez S.L."/>
            <person name="Kruys A."/>
            <person name="Hutchinson M.I."/>
            <person name="Powell A.J."/>
            <person name="Barry K."/>
            <person name="Miller A.N."/>
            <person name="Grigoriev I.V."/>
            <person name="Debuchy R."/>
            <person name="Gladieux P."/>
            <person name="Thoren M.H."/>
            <person name="Johannesson H."/>
        </authorList>
    </citation>
    <scope>NUCLEOTIDE SEQUENCE</scope>
    <source>
        <strain evidence="2">CBS 532.94</strain>
    </source>
</reference>
<evidence type="ECO:0000313" key="2">
    <source>
        <dbReference type="EMBL" id="KAK4233854.1"/>
    </source>
</evidence>
<dbReference type="Gene3D" id="2.120.10.10">
    <property type="match status" value="1"/>
</dbReference>
<sequence length="389" mass="42396">MARFERIEGSHILHFDNRKHPRLCRLSNGSILMGYTAVLSLDRERAVRVAISRDNGKTFTDHGEILRSRGSMGSPSPSIIQQTPTSRLLAALENHEVEDDANQTVTSYRISVYESIDGGRNWNHVSFAARKEVTRDPPPDSVTGLFDPFLFHSGGPENEIYLFYSEERGGDQAIMRTSSRDRGRSWAGAGRVFPDAPDDGHAAVGRTRGPTGQGDVLVMVLESTAANAGRSGVDYALSYDGGRSFGWRGTVYRPEDPASGSGAPEIVVFRDGSLGVVFMTDEGLGEEANWADNCRIMVVLGTGPDRERKITWGRPELVESAGSARPDILLLDKEEGDEMLHDKALLVYQHGLNVKGRAYRLREGVPEPTPLLNGGSSGSDSMSISSGDM</sequence>
<dbReference type="AlphaFoldDB" id="A0AAN7HAI1"/>
<dbReference type="InterPro" id="IPR036278">
    <property type="entry name" value="Sialidase_sf"/>
</dbReference>
<reference evidence="2" key="1">
    <citation type="journal article" date="2023" name="Mol. Phylogenet. Evol.">
        <title>Genome-scale phylogeny and comparative genomics of the fungal order Sordariales.</title>
        <authorList>
            <person name="Hensen N."/>
            <person name="Bonometti L."/>
            <person name="Westerberg I."/>
            <person name="Brannstrom I.O."/>
            <person name="Guillou S."/>
            <person name="Cros-Aarteil S."/>
            <person name="Calhoun S."/>
            <person name="Haridas S."/>
            <person name="Kuo A."/>
            <person name="Mondo S."/>
            <person name="Pangilinan J."/>
            <person name="Riley R."/>
            <person name="LaButti K."/>
            <person name="Andreopoulos B."/>
            <person name="Lipzen A."/>
            <person name="Chen C."/>
            <person name="Yan M."/>
            <person name="Daum C."/>
            <person name="Ng V."/>
            <person name="Clum A."/>
            <person name="Steindorff A."/>
            <person name="Ohm R.A."/>
            <person name="Martin F."/>
            <person name="Silar P."/>
            <person name="Natvig D.O."/>
            <person name="Lalanne C."/>
            <person name="Gautier V."/>
            <person name="Ament-Velasquez S.L."/>
            <person name="Kruys A."/>
            <person name="Hutchinson M.I."/>
            <person name="Powell A.J."/>
            <person name="Barry K."/>
            <person name="Miller A.N."/>
            <person name="Grigoriev I.V."/>
            <person name="Debuchy R."/>
            <person name="Gladieux P."/>
            <person name="Hiltunen Thoren M."/>
            <person name="Johannesson H."/>
        </authorList>
    </citation>
    <scope>NUCLEOTIDE SEQUENCE</scope>
    <source>
        <strain evidence="2">CBS 532.94</strain>
    </source>
</reference>
<dbReference type="CDD" id="cd15482">
    <property type="entry name" value="Sialidase_non-viral"/>
    <property type="match status" value="1"/>
</dbReference>
<proteinExistence type="predicted"/>
<dbReference type="PANTHER" id="PTHR38792:SF3">
    <property type="entry name" value="BNR_ASP-BOX REPEAT DOMAIN PROTEIN (AFU_ORTHOLOGUE AFUA_7G06430)-RELATED"/>
    <property type="match status" value="1"/>
</dbReference>
<dbReference type="EMBL" id="MU860461">
    <property type="protein sequence ID" value="KAK4233854.1"/>
    <property type="molecule type" value="Genomic_DNA"/>
</dbReference>
<dbReference type="SUPFAM" id="SSF50939">
    <property type="entry name" value="Sialidases"/>
    <property type="match status" value="1"/>
</dbReference>
<organism evidence="2 3">
    <name type="scientific">Achaetomium macrosporum</name>
    <dbReference type="NCBI Taxonomy" id="79813"/>
    <lineage>
        <taxon>Eukaryota</taxon>
        <taxon>Fungi</taxon>
        <taxon>Dikarya</taxon>
        <taxon>Ascomycota</taxon>
        <taxon>Pezizomycotina</taxon>
        <taxon>Sordariomycetes</taxon>
        <taxon>Sordariomycetidae</taxon>
        <taxon>Sordariales</taxon>
        <taxon>Chaetomiaceae</taxon>
        <taxon>Achaetomium</taxon>
    </lineage>
</organism>
<feature type="region of interest" description="Disordered" evidence="1">
    <location>
        <begin position="365"/>
        <end position="389"/>
    </location>
</feature>